<dbReference type="RefSeq" id="WP_163249898.1">
    <property type="nucleotide sequence ID" value="NZ_JAAIUV010000001.1"/>
</dbReference>
<organism evidence="1 2">
    <name type="scientific">Neobacillus thermocopriae</name>
    <dbReference type="NCBI Taxonomy" id="1215031"/>
    <lineage>
        <taxon>Bacteria</taxon>
        <taxon>Bacillati</taxon>
        <taxon>Bacillota</taxon>
        <taxon>Bacilli</taxon>
        <taxon>Bacillales</taxon>
        <taxon>Bacillaceae</taxon>
        <taxon>Neobacillus</taxon>
    </lineage>
</organism>
<accession>A0A6B3TKB9</accession>
<sequence length="124" mass="14324">MNNHNGFLDAIEEINTLLKVGQTVQLDVLEEAANYFVEVLKPNIPITKRNKEHMRNRLKVVIKKDVVQVVFDGDAWYWHLVEHGHRKVNGGKVKGRHFVQNTWDKYGDKIADMMANKIIEKMGG</sequence>
<protein>
    <submittedName>
        <fullName evidence="1">HK97 gp10 family phage protein</fullName>
    </submittedName>
</protein>
<evidence type="ECO:0000313" key="1">
    <source>
        <dbReference type="EMBL" id="NEX77374.1"/>
    </source>
</evidence>
<proteinExistence type="predicted"/>
<dbReference type="Proteomes" id="UP000481621">
    <property type="component" value="Unassembled WGS sequence"/>
</dbReference>
<name>A0A6B3TKB9_9BACI</name>
<keyword evidence="2" id="KW-1185">Reference proteome</keyword>
<reference evidence="1" key="1">
    <citation type="submission" date="2020-02" db="EMBL/GenBank/DDBJ databases">
        <title>Bacillus sedimentmangrovi sp. nov., isolated from sediment of the mangrove ecosystem.</title>
        <authorList>
            <person name="Liu G."/>
        </authorList>
    </citation>
    <scope>NUCLEOTIDE SEQUENCE [LARGE SCALE GENOMIC DNA]</scope>
    <source>
        <strain evidence="1">SgZ-7</strain>
    </source>
</reference>
<gene>
    <name evidence="1" type="ORF">G4Z05_00460</name>
</gene>
<dbReference type="InterPro" id="IPR010064">
    <property type="entry name" value="HK97-gp10_tail"/>
</dbReference>
<comment type="caution">
    <text evidence="1">The sequence shown here is derived from an EMBL/GenBank/DDBJ whole genome shotgun (WGS) entry which is preliminary data.</text>
</comment>
<dbReference type="Pfam" id="PF04883">
    <property type="entry name" value="HK97-gp10_like"/>
    <property type="match status" value="1"/>
</dbReference>
<dbReference type="NCBIfam" id="TIGR01725">
    <property type="entry name" value="phge_HK97_gp10"/>
    <property type="match status" value="1"/>
</dbReference>
<dbReference type="AlphaFoldDB" id="A0A6B3TKB9"/>
<evidence type="ECO:0000313" key="2">
    <source>
        <dbReference type="Proteomes" id="UP000481621"/>
    </source>
</evidence>
<dbReference type="EMBL" id="JAAIUV010000001">
    <property type="protein sequence ID" value="NEX77374.1"/>
    <property type="molecule type" value="Genomic_DNA"/>
</dbReference>